<name>A0A370GZU3_9NOCA</name>
<gene>
    <name evidence="1" type="ORF">DFR68_107299</name>
</gene>
<keyword evidence="2" id="KW-1185">Reference proteome</keyword>
<protein>
    <submittedName>
        <fullName evidence="1">Putative PD-(D/E)XK family protein DUF4420</fullName>
    </submittedName>
</protein>
<dbReference type="Proteomes" id="UP000255355">
    <property type="component" value="Unassembled WGS sequence"/>
</dbReference>
<dbReference type="InterPro" id="IPR025534">
    <property type="entry name" value="DUF4420"/>
</dbReference>
<dbReference type="AlphaFoldDB" id="A0A370GZU3"/>
<reference evidence="1 2" key="1">
    <citation type="submission" date="2018-07" db="EMBL/GenBank/DDBJ databases">
        <title>Genomic Encyclopedia of Type Strains, Phase IV (KMG-IV): sequencing the most valuable type-strain genomes for metagenomic binning, comparative biology and taxonomic classification.</title>
        <authorList>
            <person name="Goeker M."/>
        </authorList>
    </citation>
    <scope>NUCLEOTIDE SEQUENCE [LARGE SCALE GENOMIC DNA]</scope>
    <source>
        <strain evidence="1 2">DSM 44952</strain>
    </source>
</reference>
<evidence type="ECO:0000313" key="2">
    <source>
        <dbReference type="Proteomes" id="UP000255355"/>
    </source>
</evidence>
<sequence length="323" mass="35701">MLAIARLSSPTAMRVADLPVSTVYGLVAAGVDPEGHRHLLVPIDPRQSVRRGFDGPVIRLARRPLETAVSYQVYADLTCLDPEFDDVFATFCAAALEEIGVSQRRPVKGLYRALDRWKALFQRSGTLLGPEQLAGLYAELLVLRRLLEVNPSAHQWWTGPTGYRHDFASDAVALEVKASLRSDRRRVRVHGLDQLDPPAGGELLLPWFCLEPAEEGASLPGLISEILELIDDEGPVCGLLSLVGYRPADADQYRDKRLRVVDERWYAVDGNFPRLTSDMLNEAGVAVAVQEVEYTIDLSGEAPTPLSEGEVTQCLQRMARESE</sequence>
<accession>A0A370GZU3</accession>
<evidence type="ECO:0000313" key="1">
    <source>
        <dbReference type="EMBL" id="RDI49171.1"/>
    </source>
</evidence>
<organism evidence="1 2">
    <name type="scientific">Nocardia mexicana</name>
    <dbReference type="NCBI Taxonomy" id="279262"/>
    <lineage>
        <taxon>Bacteria</taxon>
        <taxon>Bacillati</taxon>
        <taxon>Actinomycetota</taxon>
        <taxon>Actinomycetes</taxon>
        <taxon>Mycobacteriales</taxon>
        <taxon>Nocardiaceae</taxon>
        <taxon>Nocardia</taxon>
    </lineage>
</organism>
<proteinExistence type="predicted"/>
<comment type="caution">
    <text evidence="1">The sequence shown here is derived from an EMBL/GenBank/DDBJ whole genome shotgun (WGS) entry which is preliminary data.</text>
</comment>
<dbReference type="EMBL" id="QQAZ01000007">
    <property type="protein sequence ID" value="RDI49171.1"/>
    <property type="molecule type" value="Genomic_DNA"/>
</dbReference>
<dbReference type="STRING" id="1210089.GCA_001613165_00789"/>
<dbReference type="Pfam" id="PF14390">
    <property type="entry name" value="DUF4420"/>
    <property type="match status" value="1"/>
</dbReference>